<proteinExistence type="inferred from homology"/>
<evidence type="ECO:0000256" key="2">
    <source>
        <dbReference type="ARBA" id="ARBA00023054"/>
    </source>
</evidence>
<dbReference type="Proteomes" id="UP000447434">
    <property type="component" value="Chromosome 9"/>
</dbReference>
<feature type="region of interest" description="Disordered" evidence="4">
    <location>
        <begin position="479"/>
        <end position="508"/>
    </location>
</feature>
<dbReference type="EMBL" id="WOCE01000009">
    <property type="protein sequence ID" value="KAE9606647.1"/>
    <property type="molecule type" value="Genomic_DNA"/>
</dbReference>
<evidence type="ECO:0000313" key="6">
    <source>
        <dbReference type="Proteomes" id="UP000447434"/>
    </source>
</evidence>
<evidence type="ECO:0000313" key="5">
    <source>
        <dbReference type="EMBL" id="KAE9606647.1"/>
    </source>
</evidence>
<dbReference type="PANTHER" id="PTHR31580:SF19">
    <property type="entry name" value="FILAMENT-PLANT-LIKE PROTEIN"/>
    <property type="match status" value="1"/>
</dbReference>
<evidence type="ECO:0000256" key="1">
    <source>
        <dbReference type="ARBA" id="ARBA00005921"/>
    </source>
</evidence>
<comment type="caution">
    <text evidence="5">The sequence shown here is derived from an EMBL/GenBank/DDBJ whole genome shotgun (WGS) entry which is preliminary data.</text>
</comment>
<comment type="similarity">
    <text evidence="1">Belongs to the FPP family.</text>
</comment>
<feature type="compositionally biased region" description="Polar residues" evidence="4">
    <location>
        <begin position="397"/>
        <end position="419"/>
    </location>
</feature>
<dbReference type="PANTHER" id="PTHR31580">
    <property type="entry name" value="FILAMENT-LIKE PLANT PROTEIN 4"/>
    <property type="match status" value="1"/>
</dbReference>
<feature type="coiled-coil region" evidence="3">
    <location>
        <begin position="207"/>
        <end position="241"/>
    </location>
</feature>
<evidence type="ECO:0000256" key="4">
    <source>
        <dbReference type="SAM" id="MobiDB-lite"/>
    </source>
</evidence>
<accession>A0A6A4PY79</accession>
<name>A0A6A4PY79_LUPAL</name>
<gene>
    <name evidence="5" type="ORF">Lalb_Chr09g0321821</name>
</gene>
<dbReference type="OrthoDB" id="1926355at2759"/>
<reference evidence="6" key="1">
    <citation type="journal article" date="2020" name="Nat. Commun.">
        <title>Genome sequence of the cluster root forming white lupin.</title>
        <authorList>
            <person name="Hufnagel B."/>
            <person name="Marques A."/>
            <person name="Soriano A."/>
            <person name="Marques L."/>
            <person name="Divol F."/>
            <person name="Doumas P."/>
            <person name="Sallet E."/>
            <person name="Mancinotti D."/>
            <person name="Carrere S."/>
            <person name="Marande W."/>
            <person name="Arribat S."/>
            <person name="Keller J."/>
            <person name="Huneau C."/>
            <person name="Blein T."/>
            <person name="Aime D."/>
            <person name="Laguerre M."/>
            <person name="Taylor J."/>
            <person name="Schubert V."/>
            <person name="Nelson M."/>
            <person name="Geu-Flores F."/>
            <person name="Crespi M."/>
            <person name="Gallardo-Guerrero K."/>
            <person name="Delaux P.-M."/>
            <person name="Salse J."/>
            <person name="Berges H."/>
            <person name="Guyot R."/>
            <person name="Gouzy J."/>
            <person name="Peret B."/>
        </authorList>
    </citation>
    <scope>NUCLEOTIDE SEQUENCE [LARGE SCALE GENOMIC DNA]</scope>
    <source>
        <strain evidence="6">cv. Amiga</strain>
    </source>
</reference>
<keyword evidence="6" id="KW-1185">Reference proteome</keyword>
<feature type="coiled-coil region" evidence="3">
    <location>
        <begin position="532"/>
        <end position="612"/>
    </location>
</feature>
<dbReference type="AlphaFoldDB" id="A0A6A4PY79"/>
<feature type="coiled-coil region" evidence="3">
    <location>
        <begin position="62"/>
        <end position="89"/>
    </location>
</feature>
<feature type="region of interest" description="Disordered" evidence="4">
    <location>
        <begin position="397"/>
        <end position="429"/>
    </location>
</feature>
<keyword evidence="2 3" id="KW-0175">Coiled coil</keyword>
<organism evidence="5 6">
    <name type="scientific">Lupinus albus</name>
    <name type="common">White lupine</name>
    <name type="synonym">Lupinus termis</name>
    <dbReference type="NCBI Taxonomy" id="3870"/>
    <lineage>
        <taxon>Eukaryota</taxon>
        <taxon>Viridiplantae</taxon>
        <taxon>Streptophyta</taxon>
        <taxon>Embryophyta</taxon>
        <taxon>Tracheophyta</taxon>
        <taxon>Spermatophyta</taxon>
        <taxon>Magnoliopsida</taxon>
        <taxon>eudicotyledons</taxon>
        <taxon>Gunneridae</taxon>
        <taxon>Pentapetalae</taxon>
        <taxon>rosids</taxon>
        <taxon>fabids</taxon>
        <taxon>Fabales</taxon>
        <taxon>Fabaceae</taxon>
        <taxon>Papilionoideae</taxon>
        <taxon>50 kb inversion clade</taxon>
        <taxon>genistoids sensu lato</taxon>
        <taxon>core genistoids</taxon>
        <taxon>Genisteae</taxon>
        <taxon>Lupinus</taxon>
    </lineage>
</organism>
<protein>
    <submittedName>
        <fullName evidence="5">Putative filament-like plant protein</fullName>
    </submittedName>
</protein>
<dbReference type="InterPro" id="IPR008587">
    <property type="entry name" value="FPP_plant"/>
</dbReference>
<evidence type="ECO:0000256" key="3">
    <source>
        <dbReference type="SAM" id="Coils"/>
    </source>
</evidence>
<sequence length="805" mass="90478">MDRRGWLWKKKSSDKIINAKKPLGTSEYVGPTLSSVAHLEDQQENLTNKDYVQITMESYTHMSGLEDQVTILEDQVKALEGRLSAAYSELSNKDILVKQHAKVAEEAVSGWEKADAEVVSLRRQLESITLSKLSVEDKASHLDGALKECMKQIRTVKEESEHKLQEVILMKSLHWEKIKLELEAKIVKLDQGLLQEVEENAVLLRSLQEGSHKILKLKEEKSEAEAEVGLLKKSVQSYEKEITSLKYELHLISKELDIRNEEKNMIMRSAEVANKQHKEAVQNFAKLEGECQRLRGLLRKKLPGPAALAQMKLEVGSLGQVTSGTFTRKTYKTDTIQEYEFLARQMEMLGEEKKSLKEALATSNAELQASRNLYSKIVARLKIQVFQQERSSQKSILEINSGNTSSRASNNPPSITSISDDVHVDPESPVESSAALIPDVSDISRVRRVGKFESHKSKTMSELMDDFLEVEKMARLTDKGNVSKANESGKRDAEVEQSEDTPNAVDIPELHSNPEVLKEASPAEHAAYMQDLKETKLILQEKEQLLTELKEQLALSHQSYSLSEIQLKCMTESYKSLQTHVQELEDENMFLKEKMEELKNDLEEQKQCHHDALVRYKEIEDKMQSLFATQRDMCLMCTTNSAEDNGNNTRKDMELAAADRKLSECQETLHILGRQLQALCPQIDLTMSHHSKRLQNNEMLVNPSHGVWSNSYGYGSCNSNDIDQTEAFTNSSDIQGVTDEFSSPNLGSTSCLSDTEGSLSLNSSIGSNQPSYMLIESNSCSSDPAIGNHAHGLSHFFLSKGKSGH</sequence>
<feature type="coiled-coil region" evidence="3">
    <location>
        <begin position="339"/>
        <end position="373"/>
    </location>
</feature>
<dbReference type="Pfam" id="PF05911">
    <property type="entry name" value="FPP"/>
    <property type="match status" value="2"/>
</dbReference>